<feature type="compositionally biased region" description="Polar residues" evidence="1">
    <location>
        <begin position="1"/>
        <end position="14"/>
    </location>
</feature>
<dbReference type="InterPro" id="IPR004274">
    <property type="entry name" value="FCP1_dom"/>
</dbReference>
<dbReference type="SMART" id="SM00577">
    <property type="entry name" value="CPDc"/>
    <property type="match status" value="1"/>
</dbReference>
<sequence>MVSKTPTKFSESTTPKSARRRLRKKPSPLKSLIATPSAVAASIDRSLRSCRRRLIKIFSCLGILGTPKSRKHGFRRLKTVPHDDPTPPAAPIPLPPPSCPGRKTVILDLDETLVHAKTDPPPERYDFTVHPVIDGQVLTFYVLKRPGVDELLEEAAKAFEVVVFTAGLREYASLVLDHLDPGGQIISHRLYRDSCKEMEGKFVKDLSVMGRDLDRVVIVDDNPNAYAFHPENAVPVAPFINDLGDRELRKVMKFLEVAPVFEDTRDAILHISQIVGIRNPRFELGLLHFCFMIFTD</sequence>
<dbReference type="InterPro" id="IPR036412">
    <property type="entry name" value="HAD-like_sf"/>
</dbReference>
<dbReference type="GeneID" id="103707394"/>
<evidence type="ECO:0000256" key="1">
    <source>
        <dbReference type="SAM" id="MobiDB-lite"/>
    </source>
</evidence>
<dbReference type="InterPro" id="IPR050365">
    <property type="entry name" value="TIM50"/>
</dbReference>
<proteinExistence type="predicted"/>
<dbReference type="Gene3D" id="3.40.50.1000">
    <property type="entry name" value="HAD superfamily/HAD-like"/>
    <property type="match status" value="1"/>
</dbReference>
<protein>
    <submittedName>
        <fullName evidence="4">CTD small phosphatase-like protein</fullName>
    </submittedName>
</protein>
<dbReference type="InterPro" id="IPR023214">
    <property type="entry name" value="HAD_sf"/>
</dbReference>
<gene>
    <name evidence="4" type="primary">LOC103707394</name>
</gene>
<evidence type="ECO:0000259" key="2">
    <source>
        <dbReference type="PROSITE" id="PS50969"/>
    </source>
</evidence>
<feature type="region of interest" description="Disordered" evidence="1">
    <location>
        <begin position="1"/>
        <end position="30"/>
    </location>
</feature>
<organism evidence="3 4">
    <name type="scientific">Phoenix dactylifera</name>
    <name type="common">Date palm</name>
    <dbReference type="NCBI Taxonomy" id="42345"/>
    <lineage>
        <taxon>Eukaryota</taxon>
        <taxon>Viridiplantae</taxon>
        <taxon>Streptophyta</taxon>
        <taxon>Embryophyta</taxon>
        <taxon>Tracheophyta</taxon>
        <taxon>Spermatophyta</taxon>
        <taxon>Magnoliopsida</taxon>
        <taxon>Liliopsida</taxon>
        <taxon>Arecaceae</taxon>
        <taxon>Coryphoideae</taxon>
        <taxon>Phoeniceae</taxon>
        <taxon>Phoenix</taxon>
    </lineage>
</organism>
<dbReference type="SUPFAM" id="SSF56784">
    <property type="entry name" value="HAD-like"/>
    <property type="match status" value="1"/>
</dbReference>
<feature type="domain" description="FCP1 homology" evidence="2">
    <location>
        <begin position="98"/>
        <end position="258"/>
    </location>
</feature>
<dbReference type="Pfam" id="PF03031">
    <property type="entry name" value="NIF"/>
    <property type="match status" value="1"/>
</dbReference>
<dbReference type="AlphaFoldDB" id="A0A8B7C2A9"/>
<dbReference type="CDD" id="cd07521">
    <property type="entry name" value="HAD_FCP1-like"/>
    <property type="match status" value="1"/>
</dbReference>
<reference evidence="4" key="2">
    <citation type="submission" date="2025-08" db="UniProtKB">
        <authorList>
            <consortium name="RefSeq"/>
        </authorList>
    </citation>
    <scope>IDENTIFICATION</scope>
    <source>
        <tissue evidence="4">Young leaves</tissue>
    </source>
</reference>
<dbReference type="Proteomes" id="UP000228380">
    <property type="component" value="Chromosome 8"/>
</dbReference>
<name>A0A8B7C2A9_PHODC</name>
<reference evidence="3" key="1">
    <citation type="journal article" date="2019" name="Nat. Commun.">
        <title>Genome-wide association mapping of date palm fruit traits.</title>
        <authorList>
            <person name="Hazzouri K.M."/>
            <person name="Gros-Balthazard M."/>
            <person name="Flowers J.M."/>
            <person name="Copetti D."/>
            <person name="Lemansour A."/>
            <person name="Lebrun M."/>
            <person name="Masmoudi K."/>
            <person name="Ferrand S."/>
            <person name="Dhar M.I."/>
            <person name="Fresquez Z.A."/>
            <person name="Rosas U."/>
            <person name="Zhang J."/>
            <person name="Talag J."/>
            <person name="Lee S."/>
            <person name="Kudrna D."/>
            <person name="Powell R.F."/>
            <person name="Leitch I.J."/>
            <person name="Krueger R.R."/>
            <person name="Wing R.A."/>
            <person name="Amiri K.M.A."/>
            <person name="Purugganan M.D."/>
        </authorList>
    </citation>
    <scope>NUCLEOTIDE SEQUENCE [LARGE SCALE GENOMIC DNA]</scope>
    <source>
        <strain evidence="3">cv. Khalas</strain>
    </source>
</reference>
<dbReference type="RefSeq" id="XP_008790076.2">
    <property type="nucleotide sequence ID" value="XM_008791854.3"/>
</dbReference>
<evidence type="ECO:0000313" key="3">
    <source>
        <dbReference type="Proteomes" id="UP000228380"/>
    </source>
</evidence>
<evidence type="ECO:0000313" key="4">
    <source>
        <dbReference type="RefSeq" id="XP_008790076.2"/>
    </source>
</evidence>
<dbReference type="InterPro" id="IPR011948">
    <property type="entry name" value="Dullard_phosphatase"/>
</dbReference>
<dbReference type="PROSITE" id="PS50969">
    <property type="entry name" value="FCP1"/>
    <property type="match status" value="1"/>
</dbReference>
<accession>A0A8B7C2A9</accession>
<dbReference type="FunFam" id="3.40.50.1000:FF:000093">
    <property type="entry name" value="NLI interacting factor-like phosphatase family protein"/>
    <property type="match status" value="1"/>
</dbReference>
<dbReference type="GO" id="GO:0016791">
    <property type="term" value="F:phosphatase activity"/>
    <property type="evidence" value="ECO:0007669"/>
    <property type="project" value="InterPro"/>
</dbReference>
<dbReference type="KEGG" id="pda:103707394"/>
<dbReference type="PANTHER" id="PTHR12210">
    <property type="entry name" value="DULLARD PROTEIN PHOSPHATASE"/>
    <property type="match status" value="1"/>
</dbReference>
<feature type="compositionally biased region" description="Basic residues" evidence="1">
    <location>
        <begin position="17"/>
        <end position="27"/>
    </location>
</feature>
<dbReference type="OrthoDB" id="277011at2759"/>
<dbReference type="NCBIfam" id="TIGR02251">
    <property type="entry name" value="HIF-SF_euk"/>
    <property type="match status" value="1"/>
</dbReference>
<keyword evidence="3" id="KW-1185">Reference proteome</keyword>